<dbReference type="Proteomes" id="UP000038009">
    <property type="component" value="Unassembled WGS sequence"/>
</dbReference>
<gene>
    <name evidence="2" type="ORF">ABL78_7175</name>
</gene>
<dbReference type="OrthoDB" id="264866at2759"/>
<accession>A0A0N1P9M4</accession>
<feature type="compositionally biased region" description="Low complexity" evidence="1">
    <location>
        <begin position="249"/>
        <end position="272"/>
    </location>
</feature>
<sequence>MSTHRQVLSADSRMQQQPKRNLAAGKRLAPLPPGLRSRTRGATAGSSTDGTDAGFAGAALYSAHPSSQQPKQRSSSKPRRYDKDGRLHLPPMPPHEQTSQVSTSLSSSTAALASAAHPVSDGHRTAPPADMAHSCRASNSNANTSGAPSAANALGPRASTSEGMRRPSPSKAAPSAASTMPHTVDSGSTHCGAAAAGAATARVERQRPQAPVLSRASADVSGNLCERLTPRSEFMGARTSSSTTALRHSVGASTSASTAATARAVRSSTRVTEPVNRRVATEGVPDDSNPAASTAGEMRGPAEMPELPLAPHDMDVHFYTDESNWCAEEQLPPLVWSLLEGTSLEAPHTSYLWTQAYPQPAELQPPPPVPAATSPSNEGANGQRGELPHRFQHRDSKKRRGGFYACVRCTTPICSPDFQVMPATAALRGIAVFNCLNLKSVDLHVHTAAGDASHTKRPSFKPATSSAISRSGAAKSLSAGDAVLQASSGAVRFVAHCHHCGGCLGAVFIGEIRVPPPTRSPSSPPAETVAQALFCVNSVCLQYMWCRTQAALDGELLGRSSESGPADSEGRGEAAPARRMGVTMGALFGPQRQTAWNLQGKIDGESVAVHASAGAADARSESGSGENFANLLDALNPYSGTDSYDSD</sequence>
<dbReference type="Gene3D" id="2.170.150.20">
    <property type="entry name" value="Peptide methionine sulfoxide reductase"/>
    <property type="match status" value="1"/>
</dbReference>
<proteinExistence type="predicted"/>
<feature type="compositionally biased region" description="Low complexity" evidence="1">
    <location>
        <begin position="48"/>
        <end position="73"/>
    </location>
</feature>
<feature type="compositionally biased region" description="Polar residues" evidence="1">
    <location>
        <begin position="136"/>
        <end position="147"/>
    </location>
</feature>
<feature type="compositionally biased region" description="Low complexity" evidence="1">
    <location>
        <begin position="102"/>
        <end position="116"/>
    </location>
</feature>
<feature type="region of interest" description="Disordered" evidence="1">
    <location>
        <begin position="235"/>
        <end position="301"/>
    </location>
</feature>
<feature type="compositionally biased region" description="Low complexity" evidence="1">
    <location>
        <begin position="192"/>
        <end position="201"/>
    </location>
</feature>
<evidence type="ECO:0000256" key="1">
    <source>
        <dbReference type="SAM" id="MobiDB-lite"/>
    </source>
</evidence>
<dbReference type="EMBL" id="LJSK01000326">
    <property type="protein sequence ID" value="KPI83775.1"/>
    <property type="molecule type" value="Genomic_DNA"/>
</dbReference>
<feature type="compositionally biased region" description="Low complexity" evidence="1">
    <location>
        <begin position="167"/>
        <end position="178"/>
    </location>
</feature>
<keyword evidence="3" id="KW-1185">Reference proteome</keyword>
<comment type="caution">
    <text evidence="2">The sequence shown here is derived from an EMBL/GenBank/DDBJ whole genome shotgun (WGS) entry which is preliminary data.</text>
</comment>
<name>A0A0N1P9M4_LEPSE</name>
<protein>
    <submittedName>
        <fullName evidence="2">Uncharacterized protein</fullName>
    </submittedName>
</protein>
<evidence type="ECO:0000313" key="2">
    <source>
        <dbReference type="EMBL" id="KPI83775.1"/>
    </source>
</evidence>
<organism evidence="2 3">
    <name type="scientific">Leptomonas seymouri</name>
    <dbReference type="NCBI Taxonomy" id="5684"/>
    <lineage>
        <taxon>Eukaryota</taxon>
        <taxon>Discoba</taxon>
        <taxon>Euglenozoa</taxon>
        <taxon>Kinetoplastea</taxon>
        <taxon>Metakinetoplastina</taxon>
        <taxon>Trypanosomatida</taxon>
        <taxon>Trypanosomatidae</taxon>
        <taxon>Leishmaniinae</taxon>
        <taxon>Leptomonas</taxon>
    </lineage>
</organism>
<feature type="region of interest" description="Disordered" evidence="1">
    <location>
        <begin position="359"/>
        <end position="396"/>
    </location>
</feature>
<dbReference type="OMA" id="QRTNGFY"/>
<dbReference type="VEuPathDB" id="TriTrypDB:Lsey_0326_0010"/>
<reference evidence="2 3" key="1">
    <citation type="journal article" date="2015" name="PLoS Pathog.">
        <title>Leptomonas seymouri: Adaptations to the Dixenous Life Cycle Analyzed by Genome Sequencing, Transcriptome Profiling and Co-infection with Leishmania donovani.</title>
        <authorList>
            <person name="Kraeva N."/>
            <person name="Butenko A."/>
            <person name="Hlavacova J."/>
            <person name="Kostygov A."/>
            <person name="Myskova J."/>
            <person name="Grybchuk D."/>
            <person name="Lestinova T."/>
            <person name="Votypka J."/>
            <person name="Volf P."/>
            <person name="Opperdoes F."/>
            <person name="Flegontov P."/>
            <person name="Lukes J."/>
            <person name="Yurchenko V."/>
        </authorList>
    </citation>
    <scope>NUCLEOTIDE SEQUENCE [LARGE SCALE GENOMIC DNA]</scope>
    <source>
        <strain evidence="2 3">ATCC 30220</strain>
    </source>
</reference>
<evidence type="ECO:0000313" key="3">
    <source>
        <dbReference type="Proteomes" id="UP000038009"/>
    </source>
</evidence>
<feature type="region of interest" description="Disordered" evidence="1">
    <location>
        <begin position="1"/>
        <end position="217"/>
    </location>
</feature>
<dbReference type="AlphaFoldDB" id="A0A0N1P9M4"/>